<dbReference type="KEGG" id="dpx:DAPPUDRAFT_272192"/>
<dbReference type="PhylomeDB" id="E9I2U2"/>
<gene>
    <name evidence="1" type="ORF">DAPPUDRAFT_272192</name>
</gene>
<dbReference type="AlphaFoldDB" id="E9I2U2"/>
<feature type="non-terminal residue" evidence="1">
    <location>
        <position position="1"/>
    </location>
</feature>
<dbReference type="InParanoid" id="E9I2U2"/>
<organism evidence="1 2">
    <name type="scientific">Daphnia pulex</name>
    <name type="common">Water flea</name>
    <dbReference type="NCBI Taxonomy" id="6669"/>
    <lineage>
        <taxon>Eukaryota</taxon>
        <taxon>Metazoa</taxon>
        <taxon>Ecdysozoa</taxon>
        <taxon>Arthropoda</taxon>
        <taxon>Crustacea</taxon>
        <taxon>Branchiopoda</taxon>
        <taxon>Diplostraca</taxon>
        <taxon>Cladocera</taxon>
        <taxon>Anomopoda</taxon>
        <taxon>Daphniidae</taxon>
        <taxon>Daphnia</taxon>
    </lineage>
</organism>
<evidence type="ECO:0000313" key="2">
    <source>
        <dbReference type="Proteomes" id="UP000000305"/>
    </source>
</evidence>
<evidence type="ECO:0008006" key="3">
    <source>
        <dbReference type="Google" id="ProtNLM"/>
    </source>
</evidence>
<accession>E9I2U2</accession>
<dbReference type="OrthoDB" id="8114163at2759"/>
<sequence>MPQYGQIHVKAESGSTLGDNFQSDMFIVTAQLTRTNNTVKDDTSISTLSTFVKVQPSYSFLRQAADDMCAHHREINMYHNFFRLLREVHEDHPMLFYFLNVPDVYYSHIEDIIPGETDGSGTCILLENLKAEGYRMADKVEGGDYQHCKMALNSLAHYHALTLSA</sequence>
<keyword evidence="2" id="KW-1185">Reference proteome</keyword>
<dbReference type="InterPro" id="IPR004119">
    <property type="entry name" value="EcKL"/>
</dbReference>
<dbReference type="PANTHER" id="PTHR11012:SF30">
    <property type="entry name" value="PROTEIN KINASE-LIKE DOMAIN-CONTAINING"/>
    <property type="match status" value="1"/>
</dbReference>
<dbReference type="Pfam" id="PF02958">
    <property type="entry name" value="EcKL"/>
    <property type="match status" value="1"/>
</dbReference>
<reference evidence="1 2" key="1">
    <citation type="journal article" date="2011" name="Science">
        <title>The ecoresponsive genome of Daphnia pulex.</title>
        <authorList>
            <person name="Colbourne J.K."/>
            <person name="Pfrender M.E."/>
            <person name="Gilbert D."/>
            <person name="Thomas W.K."/>
            <person name="Tucker A."/>
            <person name="Oakley T.H."/>
            <person name="Tokishita S."/>
            <person name="Aerts A."/>
            <person name="Arnold G.J."/>
            <person name="Basu M.K."/>
            <person name="Bauer D.J."/>
            <person name="Caceres C.E."/>
            <person name="Carmel L."/>
            <person name="Casola C."/>
            <person name="Choi J.H."/>
            <person name="Detter J.C."/>
            <person name="Dong Q."/>
            <person name="Dusheyko S."/>
            <person name="Eads B.D."/>
            <person name="Frohlich T."/>
            <person name="Geiler-Samerotte K.A."/>
            <person name="Gerlach D."/>
            <person name="Hatcher P."/>
            <person name="Jogdeo S."/>
            <person name="Krijgsveld J."/>
            <person name="Kriventseva E.V."/>
            <person name="Kultz D."/>
            <person name="Laforsch C."/>
            <person name="Lindquist E."/>
            <person name="Lopez J."/>
            <person name="Manak J.R."/>
            <person name="Muller J."/>
            <person name="Pangilinan J."/>
            <person name="Patwardhan R.P."/>
            <person name="Pitluck S."/>
            <person name="Pritham E.J."/>
            <person name="Rechtsteiner A."/>
            <person name="Rho M."/>
            <person name="Rogozin I.B."/>
            <person name="Sakarya O."/>
            <person name="Salamov A."/>
            <person name="Schaack S."/>
            <person name="Shapiro H."/>
            <person name="Shiga Y."/>
            <person name="Skalitzky C."/>
            <person name="Smith Z."/>
            <person name="Souvorov A."/>
            <person name="Sung W."/>
            <person name="Tang Z."/>
            <person name="Tsuchiya D."/>
            <person name="Tu H."/>
            <person name="Vos H."/>
            <person name="Wang M."/>
            <person name="Wolf Y.I."/>
            <person name="Yamagata H."/>
            <person name="Yamada T."/>
            <person name="Ye Y."/>
            <person name="Shaw J.R."/>
            <person name="Andrews J."/>
            <person name="Crease T.J."/>
            <person name="Tang H."/>
            <person name="Lucas S.M."/>
            <person name="Robertson H.M."/>
            <person name="Bork P."/>
            <person name="Koonin E.V."/>
            <person name="Zdobnov E.M."/>
            <person name="Grigoriev I.V."/>
            <person name="Lynch M."/>
            <person name="Boore J.L."/>
        </authorList>
    </citation>
    <scope>NUCLEOTIDE SEQUENCE [LARGE SCALE GENOMIC DNA]</scope>
</reference>
<protein>
    <recommendedName>
        <fullName evidence="3">CHK kinase-like domain-containing protein</fullName>
    </recommendedName>
</protein>
<proteinExistence type="predicted"/>
<dbReference type="Proteomes" id="UP000000305">
    <property type="component" value="Unassembled WGS sequence"/>
</dbReference>
<dbReference type="InterPro" id="IPR011009">
    <property type="entry name" value="Kinase-like_dom_sf"/>
</dbReference>
<dbReference type="PANTHER" id="PTHR11012">
    <property type="entry name" value="PROTEIN KINASE-LIKE DOMAIN-CONTAINING"/>
    <property type="match status" value="1"/>
</dbReference>
<dbReference type="EMBL" id="GL734241">
    <property type="protein sequence ID" value="EFX61688.1"/>
    <property type="molecule type" value="Genomic_DNA"/>
</dbReference>
<name>E9I2U2_DAPPU</name>
<evidence type="ECO:0000313" key="1">
    <source>
        <dbReference type="EMBL" id="EFX61688.1"/>
    </source>
</evidence>
<dbReference type="HOGENOM" id="CLU_1614960_0_0_1"/>
<dbReference type="SUPFAM" id="SSF56112">
    <property type="entry name" value="Protein kinase-like (PK-like)"/>
    <property type="match status" value="1"/>
</dbReference>